<keyword evidence="2" id="KW-1185">Reference proteome</keyword>
<gene>
    <name evidence="1" type="ORF">C1631_013520</name>
</gene>
<dbReference type="AlphaFoldDB" id="A0A316X5K9"/>
<dbReference type="Proteomes" id="UP000236594">
    <property type="component" value="Unassembled WGS sequence"/>
</dbReference>
<protein>
    <submittedName>
        <fullName evidence="1">Uncharacterized protein</fullName>
    </submittedName>
</protein>
<evidence type="ECO:0000313" key="1">
    <source>
        <dbReference type="EMBL" id="PWN69081.1"/>
    </source>
</evidence>
<organism evidence="1 2">
    <name type="scientific">Chryseobacterium phosphatilyticum</name>
    <dbReference type="NCBI Taxonomy" id="475075"/>
    <lineage>
        <taxon>Bacteria</taxon>
        <taxon>Pseudomonadati</taxon>
        <taxon>Bacteroidota</taxon>
        <taxon>Flavobacteriia</taxon>
        <taxon>Flavobacteriales</taxon>
        <taxon>Weeksellaceae</taxon>
        <taxon>Chryseobacterium group</taxon>
        <taxon>Chryseobacterium</taxon>
    </lineage>
</organism>
<evidence type="ECO:0000313" key="2">
    <source>
        <dbReference type="Proteomes" id="UP000236594"/>
    </source>
</evidence>
<name>A0A316X5K9_9FLAO</name>
<dbReference type="OrthoDB" id="647355at2"/>
<proteinExistence type="predicted"/>
<accession>A0A316X5K9</accession>
<comment type="caution">
    <text evidence="1">The sequence shown here is derived from an EMBL/GenBank/DDBJ whole genome shotgun (WGS) entry which is preliminary data.</text>
</comment>
<sequence length="335" mass="38995">MRKIYFLIILFIFQLKIFGQQDADGEFNRATSHWFSAWTLVYKDIYKINTLQPVQFVFFDEKYIYSTSSISVGNGESINGPTLLNLKLSWKRALHHDTLTLPDRTKVPVGILSFASEIPDSNHQSFFVMPLPGFWKKAGIQSKELGLDNLITGVFIHEFSHSQQMESFGTKITQYEKKNNFGTEFSDDIVQNIFSKNSEYTDLYNYEVNSFYNSISDGKLNKKEVLKGLNFMERRQKNYFKNQYRSLSEIDDLFLTMEGLGQYSMYLWLIDPKGGKIDKNIAIEGVRRNKKWWSQDEGFALFLILERLRKPGTWAKTMFGTKTATVTELIHSNLR</sequence>
<dbReference type="EMBL" id="PPED02000003">
    <property type="protein sequence ID" value="PWN69081.1"/>
    <property type="molecule type" value="Genomic_DNA"/>
</dbReference>
<reference evidence="1 2" key="1">
    <citation type="submission" date="2018-04" db="EMBL/GenBank/DDBJ databases">
        <title>Draft Genome Sequence of Phosphate-Solubilizing Chryseobacterium sp. ISE14 that is a Biocontrol and Plant Growth-Promoting Rhizobacterium Isolated from Cucumber.</title>
        <authorList>
            <person name="Jeong J.-J."/>
            <person name="Sang M.K."/>
            <person name="Choi I.-G."/>
            <person name="Kim K.D."/>
        </authorList>
    </citation>
    <scope>NUCLEOTIDE SEQUENCE [LARGE SCALE GENOMIC DNA]</scope>
    <source>
        <strain evidence="1 2">ISE14</strain>
    </source>
</reference>
<dbReference type="RefSeq" id="WP_109712723.1">
    <property type="nucleotide sequence ID" value="NZ_PPED02000003.1"/>
</dbReference>